<name>A0A318MW74_9PROT</name>
<reference evidence="1 2" key="1">
    <citation type="submission" date="2018-05" db="EMBL/GenBank/DDBJ databases">
        <title>Reference genomes for bee gut microbiota database.</title>
        <authorList>
            <person name="Ellegaard K.M."/>
        </authorList>
    </citation>
    <scope>NUCLEOTIDE SEQUENCE [LARGE SCALE GENOMIC DNA]</scope>
    <source>
        <strain evidence="1 2">ESL0284</strain>
    </source>
</reference>
<dbReference type="Proteomes" id="UP000247565">
    <property type="component" value="Unassembled WGS sequence"/>
</dbReference>
<dbReference type="EMBL" id="QGLT01000003">
    <property type="protein sequence ID" value="PXZ00316.1"/>
    <property type="molecule type" value="Genomic_DNA"/>
</dbReference>
<evidence type="ECO:0000313" key="2">
    <source>
        <dbReference type="Proteomes" id="UP000247565"/>
    </source>
</evidence>
<dbReference type="AlphaFoldDB" id="A0A318MW74"/>
<accession>A0A318MW74</accession>
<gene>
    <name evidence="1" type="ORF">DK869_06725</name>
</gene>
<dbReference type="InterPro" id="IPR021270">
    <property type="entry name" value="DUF2849"/>
</dbReference>
<protein>
    <submittedName>
        <fullName evidence="1">Uncharacterized protein</fullName>
    </submittedName>
</protein>
<sequence length="136" mass="16127">MFSFYYFFCVIIKNNVIYTYLYSYKKELSVVVSQDRQADQSDYYVLTANRLLDGRVVWFTPQEHWGIMLEDAQLFSNKENAEKKLQKIIQSDIAHFLIDLHYVELINPFHPASAREKIRAFGPSTHPEFNPRSIIR</sequence>
<dbReference type="Pfam" id="PF11011">
    <property type="entry name" value="DUF2849"/>
    <property type="match status" value="1"/>
</dbReference>
<comment type="caution">
    <text evidence="1">The sequence shown here is derived from an EMBL/GenBank/DDBJ whole genome shotgun (WGS) entry which is preliminary data.</text>
</comment>
<organism evidence="1 2">
    <name type="scientific">Commensalibacter melissae</name>
    <dbReference type="NCBI Taxonomy" id="2070537"/>
    <lineage>
        <taxon>Bacteria</taxon>
        <taxon>Pseudomonadati</taxon>
        <taxon>Pseudomonadota</taxon>
        <taxon>Alphaproteobacteria</taxon>
        <taxon>Acetobacterales</taxon>
        <taxon>Acetobacteraceae</taxon>
    </lineage>
</organism>
<evidence type="ECO:0000313" key="1">
    <source>
        <dbReference type="EMBL" id="PXZ00316.1"/>
    </source>
</evidence>
<proteinExistence type="predicted"/>
<keyword evidence="2" id="KW-1185">Reference proteome</keyword>